<dbReference type="AlphaFoldDB" id="A0A0S3QVE2"/>
<dbReference type="InterPro" id="IPR009051">
    <property type="entry name" value="Helical_ferredxn"/>
</dbReference>
<dbReference type="Proteomes" id="UP000063234">
    <property type="component" value="Chromosome"/>
</dbReference>
<proteinExistence type="predicted"/>
<dbReference type="InterPro" id="IPR017900">
    <property type="entry name" value="4Fe4S_Fe_S_CS"/>
</dbReference>
<keyword evidence="3" id="KW-0411">Iron-sulfur</keyword>
<dbReference type="KEGG" id="ttk:TST_1524"/>
<evidence type="ECO:0000313" key="6">
    <source>
        <dbReference type="Proteomes" id="UP000063234"/>
    </source>
</evidence>
<evidence type="ECO:0000256" key="1">
    <source>
        <dbReference type="ARBA" id="ARBA00022723"/>
    </source>
</evidence>
<feature type="domain" description="4Fe-4S ferredoxin-type" evidence="4">
    <location>
        <begin position="296"/>
        <end position="324"/>
    </location>
</feature>
<dbReference type="SUPFAM" id="SSF46548">
    <property type="entry name" value="alpha-helical ferredoxin"/>
    <property type="match status" value="1"/>
</dbReference>
<dbReference type="Pfam" id="PF13183">
    <property type="entry name" value="Fer4_8"/>
    <property type="match status" value="1"/>
</dbReference>
<dbReference type="InterPro" id="IPR017896">
    <property type="entry name" value="4Fe4S_Fe-S-bd"/>
</dbReference>
<keyword evidence="5" id="KW-0560">Oxidoreductase</keyword>
<evidence type="ECO:0000256" key="2">
    <source>
        <dbReference type="ARBA" id="ARBA00023004"/>
    </source>
</evidence>
<evidence type="ECO:0000313" key="5">
    <source>
        <dbReference type="EMBL" id="BAT72310.1"/>
    </source>
</evidence>
<dbReference type="EMBL" id="AP013035">
    <property type="protein sequence ID" value="BAT72310.1"/>
    <property type="molecule type" value="Genomic_DNA"/>
</dbReference>
<dbReference type="STRING" id="1298851.TST_1524"/>
<protein>
    <submittedName>
        <fullName evidence="5">Formate dehydrogenase, beta subunit</fullName>
        <ecNumber evidence="5">1.2.1.2</ecNumber>
    </submittedName>
</protein>
<keyword evidence="1" id="KW-0479">Metal-binding</keyword>
<reference evidence="6" key="1">
    <citation type="journal article" date="2018" name="Science">
        <title>A primordial and reversible TCA cycle in a facultatively chemolithoautotrophic thermophile.</title>
        <authorList>
            <person name="Nunoura T."/>
            <person name="Chikaraishi Y."/>
            <person name="Izaki R."/>
            <person name="Suwa T."/>
            <person name="Sato T."/>
            <person name="Harada T."/>
            <person name="Mori K."/>
            <person name="Kato Y."/>
            <person name="Miyazaki M."/>
            <person name="Shimamura S."/>
            <person name="Yanagawa K."/>
            <person name="Shuto A."/>
            <person name="Ohkouchi N."/>
            <person name="Fujita N."/>
            <person name="Takaki Y."/>
            <person name="Atomi H."/>
            <person name="Takai K."/>
        </authorList>
    </citation>
    <scope>NUCLEOTIDE SEQUENCE [LARGE SCALE GENOMIC DNA]</scope>
    <source>
        <strain evidence="6">DSM 17441 / JCM 13301 / NBRC 103674 / ABI70S6</strain>
    </source>
</reference>
<organism evidence="5 6">
    <name type="scientific">Thermosulfidibacter takaii (strain DSM 17441 / JCM 13301 / NBRC 103674 / ABI70S6)</name>
    <dbReference type="NCBI Taxonomy" id="1298851"/>
    <lineage>
        <taxon>Bacteria</taxon>
        <taxon>Pseudomonadati</taxon>
        <taxon>Thermosulfidibacterota</taxon>
        <taxon>Thermosulfidibacteria</taxon>
        <taxon>Thermosulfidibacterales</taxon>
        <taxon>Thermosulfidibacteraceae</taxon>
    </lineage>
</organism>
<keyword evidence="6" id="KW-1185">Reference proteome</keyword>
<dbReference type="Gene3D" id="1.10.1060.10">
    <property type="entry name" value="Alpha-helical ferredoxin"/>
    <property type="match status" value="1"/>
</dbReference>
<evidence type="ECO:0000259" key="4">
    <source>
        <dbReference type="PROSITE" id="PS51379"/>
    </source>
</evidence>
<dbReference type="GO" id="GO:0046872">
    <property type="term" value="F:metal ion binding"/>
    <property type="evidence" value="ECO:0007669"/>
    <property type="project" value="UniProtKB-KW"/>
</dbReference>
<dbReference type="GO" id="GO:0016491">
    <property type="term" value="F:oxidoreductase activity"/>
    <property type="evidence" value="ECO:0007669"/>
    <property type="project" value="UniProtKB-KW"/>
</dbReference>
<dbReference type="PROSITE" id="PS00198">
    <property type="entry name" value="4FE4S_FER_1"/>
    <property type="match status" value="2"/>
</dbReference>
<sequence length="369" mass="41774">MALGWKYQGDVQTAIREFLKLLLKDERIQAVLVPTKMEKEGSYTHVLTKREKDIDCSTPIPPVMPLQGARVLSKLTKKGPLSKPVAAVLRPCELRAARELDKINQVVMDSFVTISYDCPGVYSTKNYLKQKEQIEENFGKELNQFSISNPRPLCSSCELFTGELADFEVQFANMDTPTIVARSERAESILKELNIGEEISPRDEDSIKEIAEARKQAREAFRNDFGKQVDTPEKLLNVLASCINCHNCRSVCPICFCRECFFDSDALKTPPHLYIERAERKGGLRFLPDTLLFHLGRMNHMSLSCVSCGTCEDACPNMVPVGRLFSLVSERTRAIFDYVPGVSEGPSPFLEYKPEELEEYEVPYHTARE</sequence>
<dbReference type="PROSITE" id="PS51379">
    <property type="entry name" value="4FE4S_FER_2"/>
    <property type="match status" value="1"/>
</dbReference>
<evidence type="ECO:0000256" key="3">
    <source>
        <dbReference type="ARBA" id="ARBA00023014"/>
    </source>
</evidence>
<name>A0A0S3QVE2_THET7</name>
<accession>A0A0S3QVE2</accession>
<gene>
    <name evidence="5" type="ORF">TST_1524</name>
</gene>
<dbReference type="RefSeq" id="WP_068550366.1">
    <property type="nucleotide sequence ID" value="NZ_AP013035.1"/>
</dbReference>
<keyword evidence="2" id="KW-0408">Iron</keyword>
<dbReference type="GO" id="GO:0051536">
    <property type="term" value="F:iron-sulfur cluster binding"/>
    <property type="evidence" value="ECO:0007669"/>
    <property type="project" value="UniProtKB-KW"/>
</dbReference>
<dbReference type="OrthoDB" id="9796486at2"/>
<dbReference type="EC" id="1.2.1.2" evidence="5"/>